<gene>
    <name evidence="3" type="ORF">J2X15_000901</name>
</gene>
<dbReference type="PANTHER" id="PTHR12526:SF636">
    <property type="entry name" value="BLL3647 PROTEIN"/>
    <property type="match status" value="1"/>
</dbReference>
<protein>
    <submittedName>
        <fullName evidence="3">Glycosyltransferase involved in cell wall biosynthesis</fullName>
    </submittedName>
</protein>
<dbReference type="RefSeq" id="WP_310339833.1">
    <property type="nucleotide sequence ID" value="NZ_JAVDXO010000002.1"/>
</dbReference>
<keyword evidence="4" id="KW-1185">Reference proteome</keyword>
<evidence type="ECO:0000313" key="3">
    <source>
        <dbReference type="EMBL" id="MDR7305623.1"/>
    </source>
</evidence>
<evidence type="ECO:0000259" key="1">
    <source>
        <dbReference type="Pfam" id="PF00534"/>
    </source>
</evidence>
<dbReference type="EMBL" id="JAVDXO010000002">
    <property type="protein sequence ID" value="MDR7305623.1"/>
    <property type="molecule type" value="Genomic_DNA"/>
</dbReference>
<dbReference type="Pfam" id="PF00534">
    <property type="entry name" value="Glycos_transf_1"/>
    <property type="match status" value="1"/>
</dbReference>
<feature type="domain" description="Glycosyl transferase family 1" evidence="1">
    <location>
        <begin position="180"/>
        <end position="329"/>
    </location>
</feature>
<accession>A0ABU1ZJA8</accession>
<proteinExistence type="predicted"/>
<feature type="domain" description="Glycosyltransferase subfamily 4-like N-terminal" evidence="2">
    <location>
        <begin position="15"/>
        <end position="170"/>
    </location>
</feature>
<name>A0ABU1ZJA8_9BURK</name>
<dbReference type="Pfam" id="PF13439">
    <property type="entry name" value="Glyco_transf_4"/>
    <property type="match status" value="1"/>
</dbReference>
<evidence type="ECO:0000259" key="2">
    <source>
        <dbReference type="Pfam" id="PF13439"/>
    </source>
</evidence>
<sequence length="365" mass="40450">MKKVLHIINGEFFAGAERVQDLLALRLPEFGYECGFVCLKEGVFGKYRRSQTPLHVVQMHSRFDFSIVGRIAQIASEGAYSAIHTHTARSALIGRFVAKKLRLPFIHHVHSPAGRDTESRVRNVVNSVMEDYFIFPSANRLIAVSSSLKQYLLQKKVPASKTTVVTNGVPIYGDQPVWHAPQSRWIIGTVALFRPRKGVEVLLQAVRQLVDSGEDVCFKGVGSFETMEYEVQVKKLVEDLNLQDRVHWTGFTSNVHAEMESMHAFVLPSLFGEGLPMVVIEAMSVGIPVAASNVEGIPEVICSEDYGVLVEPNNADALEAGVKKLIANAGKIPAMVLSAHTRQREYFSDISMAKGVARNYDEVIN</sequence>
<dbReference type="SUPFAM" id="SSF53756">
    <property type="entry name" value="UDP-Glycosyltransferase/glycogen phosphorylase"/>
    <property type="match status" value="1"/>
</dbReference>
<comment type="caution">
    <text evidence="3">The sequence shown here is derived from an EMBL/GenBank/DDBJ whole genome shotgun (WGS) entry which is preliminary data.</text>
</comment>
<organism evidence="3 4">
    <name type="scientific">Rhodoferax saidenbachensis</name>
    <dbReference type="NCBI Taxonomy" id="1484693"/>
    <lineage>
        <taxon>Bacteria</taxon>
        <taxon>Pseudomonadati</taxon>
        <taxon>Pseudomonadota</taxon>
        <taxon>Betaproteobacteria</taxon>
        <taxon>Burkholderiales</taxon>
        <taxon>Comamonadaceae</taxon>
        <taxon>Rhodoferax</taxon>
    </lineage>
</organism>
<dbReference type="Proteomes" id="UP001268089">
    <property type="component" value="Unassembled WGS sequence"/>
</dbReference>
<dbReference type="InterPro" id="IPR001296">
    <property type="entry name" value="Glyco_trans_1"/>
</dbReference>
<evidence type="ECO:0000313" key="4">
    <source>
        <dbReference type="Proteomes" id="UP001268089"/>
    </source>
</evidence>
<dbReference type="InterPro" id="IPR028098">
    <property type="entry name" value="Glyco_trans_4-like_N"/>
</dbReference>
<reference evidence="3 4" key="1">
    <citation type="submission" date="2023-07" db="EMBL/GenBank/DDBJ databases">
        <title>Sorghum-associated microbial communities from plants grown in Nebraska, USA.</title>
        <authorList>
            <person name="Schachtman D."/>
        </authorList>
    </citation>
    <scope>NUCLEOTIDE SEQUENCE [LARGE SCALE GENOMIC DNA]</scope>
    <source>
        <strain evidence="3 4">BE308</strain>
    </source>
</reference>
<dbReference type="PANTHER" id="PTHR12526">
    <property type="entry name" value="GLYCOSYLTRANSFERASE"/>
    <property type="match status" value="1"/>
</dbReference>
<dbReference type="Gene3D" id="3.40.50.2000">
    <property type="entry name" value="Glycogen Phosphorylase B"/>
    <property type="match status" value="2"/>
</dbReference>